<sequence>MPLGSLRGVLQRLRKPIGSFPPAPLPLELWERILGELTYDDLISAAHVCRAFNDRCIAIHLRRNGVAPELTTSGTLHIRSHLLLFFQLARLPPRLQIHTVVCHFWTFHILRDMKALQSFIRRSPGLTGLRLSFVGNLMKAHTYDTYFPYSQRALMTELCDIIRRMVRISAAPVFVVGSGHLYHATPRDLAAWGFRHFVCRHAIGRVAWFDRARAVLKPKDMCPNLYLPVHLNDDRQKLVTRSLHSIELRAIPSTTYEAGPLTLIEFDTDSAKELELGGYSRDRYPDIYGPALAAILPLLTLPALRNLTISKEVDPTLLSQFLERHPSIRTIELHYSATSGDAPAEQCPTGTHLWQPAADQRPPCALQTYQNFLRQSARNDDPPRLILDVPAPYPYRHWIYRAHCTTGRVLQSRSPARVATPIFNLLAHIRPI</sequence>
<dbReference type="AlphaFoldDB" id="A0AAD6UH22"/>
<comment type="caution">
    <text evidence="2">The sequence shown here is derived from an EMBL/GenBank/DDBJ whole genome shotgun (WGS) entry which is preliminary data.</text>
</comment>
<proteinExistence type="predicted"/>
<dbReference type="InterPro" id="IPR036047">
    <property type="entry name" value="F-box-like_dom_sf"/>
</dbReference>
<gene>
    <name evidence="2" type="ORF">B0H15DRAFT_821016</name>
</gene>
<evidence type="ECO:0000313" key="2">
    <source>
        <dbReference type="EMBL" id="KAJ7098516.1"/>
    </source>
</evidence>
<dbReference type="SUPFAM" id="SSF81383">
    <property type="entry name" value="F-box domain"/>
    <property type="match status" value="1"/>
</dbReference>
<organism evidence="2 3">
    <name type="scientific">Mycena belliarum</name>
    <dbReference type="NCBI Taxonomy" id="1033014"/>
    <lineage>
        <taxon>Eukaryota</taxon>
        <taxon>Fungi</taxon>
        <taxon>Dikarya</taxon>
        <taxon>Basidiomycota</taxon>
        <taxon>Agaricomycotina</taxon>
        <taxon>Agaricomycetes</taxon>
        <taxon>Agaricomycetidae</taxon>
        <taxon>Agaricales</taxon>
        <taxon>Marasmiineae</taxon>
        <taxon>Mycenaceae</taxon>
        <taxon>Mycena</taxon>
    </lineage>
</organism>
<name>A0AAD6UH22_9AGAR</name>
<protein>
    <recommendedName>
        <fullName evidence="1">F-box domain-containing protein</fullName>
    </recommendedName>
</protein>
<keyword evidence="3" id="KW-1185">Reference proteome</keyword>
<dbReference type="Proteomes" id="UP001222325">
    <property type="component" value="Unassembled WGS sequence"/>
</dbReference>
<dbReference type="CDD" id="cd09917">
    <property type="entry name" value="F-box_SF"/>
    <property type="match status" value="1"/>
</dbReference>
<dbReference type="Pfam" id="PF12937">
    <property type="entry name" value="F-box-like"/>
    <property type="match status" value="1"/>
</dbReference>
<accession>A0AAD6UH22</accession>
<feature type="domain" description="F-box" evidence="1">
    <location>
        <begin position="19"/>
        <end position="54"/>
    </location>
</feature>
<dbReference type="InterPro" id="IPR001810">
    <property type="entry name" value="F-box_dom"/>
</dbReference>
<dbReference type="EMBL" id="JARJCN010000008">
    <property type="protein sequence ID" value="KAJ7098516.1"/>
    <property type="molecule type" value="Genomic_DNA"/>
</dbReference>
<evidence type="ECO:0000259" key="1">
    <source>
        <dbReference type="PROSITE" id="PS50181"/>
    </source>
</evidence>
<dbReference type="PROSITE" id="PS50181">
    <property type="entry name" value="FBOX"/>
    <property type="match status" value="1"/>
</dbReference>
<evidence type="ECO:0000313" key="3">
    <source>
        <dbReference type="Proteomes" id="UP001222325"/>
    </source>
</evidence>
<reference evidence="2" key="1">
    <citation type="submission" date="2023-03" db="EMBL/GenBank/DDBJ databases">
        <title>Massive genome expansion in bonnet fungi (Mycena s.s.) driven by repeated elements and novel gene families across ecological guilds.</title>
        <authorList>
            <consortium name="Lawrence Berkeley National Laboratory"/>
            <person name="Harder C.B."/>
            <person name="Miyauchi S."/>
            <person name="Viragh M."/>
            <person name="Kuo A."/>
            <person name="Thoen E."/>
            <person name="Andreopoulos B."/>
            <person name="Lu D."/>
            <person name="Skrede I."/>
            <person name="Drula E."/>
            <person name="Henrissat B."/>
            <person name="Morin E."/>
            <person name="Kohler A."/>
            <person name="Barry K."/>
            <person name="LaButti K."/>
            <person name="Morin E."/>
            <person name="Salamov A."/>
            <person name="Lipzen A."/>
            <person name="Mereny Z."/>
            <person name="Hegedus B."/>
            <person name="Baldrian P."/>
            <person name="Stursova M."/>
            <person name="Weitz H."/>
            <person name="Taylor A."/>
            <person name="Grigoriev I.V."/>
            <person name="Nagy L.G."/>
            <person name="Martin F."/>
            <person name="Kauserud H."/>
        </authorList>
    </citation>
    <scope>NUCLEOTIDE SEQUENCE</scope>
    <source>
        <strain evidence="2">CBHHK173m</strain>
    </source>
</reference>